<dbReference type="GeneID" id="119743473"/>
<dbReference type="RefSeq" id="XP_038075813.1">
    <property type="nucleotide sequence ID" value="XM_038219885.1"/>
</dbReference>
<feature type="region of interest" description="Disordered" evidence="1">
    <location>
        <begin position="254"/>
        <end position="276"/>
    </location>
</feature>
<keyword evidence="3" id="KW-1185">Reference proteome</keyword>
<organism evidence="2 3">
    <name type="scientific">Patiria miniata</name>
    <name type="common">Bat star</name>
    <name type="synonym">Asterina miniata</name>
    <dbReference type="NCBI Taxonomy" id="46514"/>
    <lineage>
        <taxon>Eukaryota</taxon>
        <taxon>Metazoa</taxon>
        <taxon>Echinodermata</taxon>
        <taxon>Eleutherozoa</taxon>
        <taxon>Asterozoa</taxon>
        <taxon>Asteroidea</taxon>
        <taxon>Valvatacea</taxon>
        <taxon>Valvatida</taxon>
        <taxon>Asterinidae</taxon>
        <taxon>Patiria</taxon>
    </lineage>
</organism>
<feature type="region of interest" description="Disordered" evidence="1">
    <location>
        <begin position="159"/>
        <end position="209"/>
    </location>
</feature>
<dbReference type="RefSeq" id="XP_038075811.1">
    <property type="nucleotide sequence ID" value="XM_038219883.1"/>
</dbReference>
<dbReference type="EnsemblMetazoa" id="XM_038219885.1">
    <property type="protein sequence ID" value="XP_038075813.1"/>
    <property type="gene ID" value="LOC119743473"/>
</dbReference>
<evidence type="ECO:0000256" key="1">
    <source>
        <dbReference type="SAM" id="MobiDB-lite"/>
    </source>
</evidence>
<reference evidence="2" key="1">
    <citation type="submission" date="2022-11" db="UniProtKB">
        <authorList>
            <consortium name="EnsemblMetazoa"/>
        </authorList>
    </citation>
    <scope>IDENTIFICATION</scope>
</reference>
<accession>A0A914BIT1</accession>
<dbReference type="Proteomes" id="UP000887568">
    <property type="component" value="Unplaced"/>
</dbReference>
<feature type="compositionally biased region" description="Polar residues" evidence="1">
    <location>
        <begin position="162"/>
        <end position="174"/>
    </location>
</feature>
<dbReference type="AlphaFoldDB" id="A0A914BIT1"/>
<feature type="region of interest" description="Disordered" evidence="1">
    <location>
        <begin position="320"/>
        <end position="343"/>
    </location>
</feature>
<dbReference type="OMA" id="INIACTK"/>
<name>A0A914BIT1_PATMI</name>
<feature type="compositionally biased region" description="Basic and acidic residues" evidence="1">
    <location>
        <begin position="254"/>
        <end position="264"/>
    </location>
</feature>
<dbReference type="EnsemblMetazoa" id="XM_038219882.1">
    <property type="protein sequence ID" value="XP_038075810.1"/>
    <property type="gene ID" value="LOC119743473"/>
</dbReference>
<evidence type="ECO:0000313" key="2">
    <source>
        <dbReference type="EnsemblMetazoa" id="XP_038075810.1"/>
    </source>
</evidence>
<feature type="compositionally biased region" description="Polar residues" evidence="1">
    <location>
        <begin position="193"/>
        <end position="206"/>
    </location>
</feature>
<evidence type="ECO:0000313" key="3">
    <source>
        <dbReference type="Proteomes" id="UP000887568"/>
    </source>
</evidence>
<protein>
    <submittedName>
        <fullName evidence="2">Uncharacterized protein</fullName>
    </submittedName>
</protein>
<dbReference type="EnsemblMetazoa" id="XM_038219883.1">
    <property type="protein sequence ID" value="XP_038075811.1"/>
    <property type="gene ID" value="LOC119743473"/>
</dbReference>
<feature type="region of interest" description="Disordered" evidence="1">
    <location>
        <begin position="384"/>
        <end position="433"/>
    </location>
</feature>
<sequence>MIQDSVQTANVGGAMVKAINRKPRAFQTPGEKSYSLDAHETRLRERLLLVNRFEDARLERLQRQIASNERANIGRILRRKDHMRVTLINIASNKRKIRSNVGDFERRLKNGTNSPVFALELERIRRKEQELSGLSRRLQAPNSQLLAAHVHDELRSIESRLDTNPSRLVTSQAPSVAETHTPGQPHKKHDPVTETSHQPSEQTDTMPINDMDDRLNEVHAKMSQANISKPNNSDLLHGNQDRNFPVTLPADLEQPKTHPTESHNRINPVSNSETPVQLKDVPENTVVAVEMPVRELPPLRATTKSKKQRYLALMQQKLSRTANHRGGEPEISNSALQRERHAKKRVAELKVKTREDIQGRRTADSDDSLGSIKQQEAVTRLQATRKGSILPSVGEEPERSRARARENARALARKRRQQRLATDSAATGSVSLPPLRIDLDVLKELKESRLRHRNQSHKLPKLP</sequence>
<dbReference type="RefSeq" id="XP_038075810.1">
    <property type="nucleotide sequence ID" value="XM_038219882.1"/>
</dbReference>
<dbReference type="OrthoDB" id="10052551at2759"/>
<feature type="compositionally biased region" description="Basic and acidic residues" evidence="1">
    <location>
        <begin position="396"/>
        <end position="408"/>
    </location>
</feature>
<proteinExistence type="predicted"/>
<feature type="compositionally biased region" description="Polar residues" evidence="1">
    <location>
        <begin position="265"/>
        <end position="275"/>
    </location>
</feature>